<evidence type="ECO:0000259" key="2">
    <source>
        <dbReference type="Pfam" id="PF13439"/>
    </source>
</evidence>
<evidence type="ECO:0000313" key="4">
    <source>
        <dbReference type="Proteomes" id="UP001288778"/>
    </source>
</evidence>
<name>A0AAW9I3D5_CLOPF</name>
<dbReference type="PANTHER" id="PTHR45947:SF3">
    <property type="entry name" value="SULFOQUINOVOSYL TRANSFERASE SQD2"/>
    <property type="match status" value="1"/>
</dbReference>
<proteinExistence type="predicted"/>
<dbReference type="InterPro" id="IPR028098">
    <property type="entry name" value="Glyco_trans_4-like_N"/>
</dbReference>
<dbReference type="AlphaFoldDB" id="A0AAW9I3D5"/>
<feature type="domain" description="Glycosyl transferase family 1" evidence="1">
    <location>
        <begin position="219"/>
        <end position="361"/>
    </location>
</feature>
<sequence>MKILLMNTFYYPNMVGGTEQSVKLLAEGLKKDGNKVYVITGDSNANKTIREEINGINIIRLNVKDRFNSKIGKVIRKALEFKNLYIKKELEDLLDEINPDVVHTNNLFYLSNIIWKLANEKGIKVVHTLRDYWGVCPKCTLLNHNSKICSKRKLLCNIHNKIYKNNSKYVNIVTAPSKFTIDLYNKDGIYTNILNKTIYNAIDVDFEQNKQLVDLKLKRENKIIKFLFLGTLDIHKGIKFMIETFKEINNKNIELNICGDGPLKDYVIQQVKLDGRIKYWGKIGGEEKEKILQDSDVMIVPSIWYEPFGRVIIEGYKYAMPVIACKIGGINELLNNKVSIGIYPGSKEELKKSIEKFYNRKMIKEYLVNTCEFISKYNIEDQLESFIDIYK</sequence>
<evidence type="ECO:0000313" key="3">
    <source>
        <dbReference type="EMBL" id="MDZ4910120.1"/>
    </source>
</evidence>
<dbReference type="EMBL" id="WNUI01000063">
    <property type="protein sequence ID" value="MDZ4910120.1"/>
    <property type="molecule type" value="Genomic_DNA"/>
</dbReference>
<dbReference type="PANTHER" id="PTHR45947">
    <property type="entry name" value="SULFOQUINOVOSYL TRANSFERASE SQD2"/>
    <property type="match status" value="1"/>
</dbReference>
<gene>
    <name evidence="3" type="ORF">GNF68_13870</name>
</gene>
<dbReference type="RefSeq" id="WP_322395485.1">
    <property type="nucleotide sequence ID" value="NZ_WNUI01000063.1"/>
</dbReference>
<reference evidence="3" key="1">
    <citation type="submission" date="2019-11" db="EMBL/GenBank/DDBJ databases">
        <title>Characterization of Clostridium perfringens isolates from swine manure treated agricultural soils.</title>
        <authorList>
            <person name="Wushke S.T."/>
        </authorList>
    </citation>
    <scope>NUCLEOTIDE SEQUENCE</scope>
    <source>
        <strain evidence="3">X94</strain>
    </source>
</reference>
<dbReference type="CDD" id="cd03823">
    <property type="entry name" value="GT4_ExpE7-like"/>
    <property type="match status" value="1"/>
</dbReference>
<dbReference type="SUPFAM" id="SSF53756">
    <property type="entry name" value="UDP-Glycosyltransferase/glycogen phosphorylase"/>
    <property type="match status" value="1"/>
</dbReference>
<comment type="caution">
    <text evidence="3">The sequence shown here is derived from an EMBL/GenBank/DDBJ whole genome shotgun (WGS) entry which is preliminary data.</text>
</comment>
<dbReference type="InterPro" id="IPR050194">
    <property type="entry name" value="Glycosyltransferase_grp1"/>
</dbReference>
<protein>
    <submittedName>
        <fullName evidence="3">Glycosyltransferase</fullName>
    </submittedName>
</protein>
<dbReference type="Pfam" id="PF13439">
    <property type="entry name" value="Glyco_transf_4"/>
    <property type="match status" value="1"/>
</dbReference>
<evidence type="ECO:0000259" key="1">
    <source>
        <dbReference type="Pfam" id="PF00534"/>
    </source>
</evidence>
<dbReference type="Gene3D" id="3.40.50.2000">
    <property type="entry name" value="Glycogen Phosphorylase B"/>
    <property type="match status" value="2"/>
</dbReference>
<feature type="domain" description="Glycosyltransferase subfamily 4-like N-terminal" evidence="2">
    <location>
        <begin position="15"/>
        <end position="205"/>
    </location>
</feature>
<dbReference type="GO" id="GO:0016757">
    <property type="term" value="F:glycosyltransferase activity"/>
    <property type="evidence" value="ECO:0007669"/>
    <property type="project" value="InterPro"/>
</dbReference>
<dbReference type="Proteomes" id="UP001288778">
    <property type="component" value="Unassembled WGS sequence"/>
</dbReference>
<dbReference type="InterPro" id="IPR001296">
    <property type="entry name" value="Glyco_trans_1"/>
</dbReference>
<accession>A0AAW9I3D5</accession>
<organism evidence="3 4">
    <name type="scientific">Clostridium perfringens</name>
    <dbReference type="NCBI Taxonomy" id="1502"/>
    <lineage>
        <taxon>Bacteria</taxon>
        <taxon>Bacillati</taxon>
        <taxon>Bacillota</taxon>
        <taxon>Clostridia</taxon>
        <taxon>Eubacteriales</taxon>
        <taxon>Clostridiaceae</taxon>
        <taxon>Clostridium</taxon>
    </lineage>
</organism>
<dbReference type="Pfam" id="PF00534">
    <property type="entry name" value="Glycos_transf_1"/>
    <property type="match status" value="1"/>
</dbReference>